<dbReference type="InterPro" id="IPR036047">
    <property type="entry name" value="F-box-like_dom_sf"/>
</dbReference>
<keyword evidence="4" id="KW-1185">Reference proteome</keyword>
<dbReference type="InterPro" id="IPR052805">
    <property type="entry name" value="GEF_Ubiquitin-Prot_Reg"/>
</dbReference>
<dbReference type="Pfam" id="PF12937">
    <property type="entry name" value="F-box-like"/>
    <property type="match status" value="1"/>
</dbReference>
<organism evidence="3 4">
    <name type="scientific">Mytilus coruscus</name>
    <name type="common">Sea mussel</name>
    <dbReference type="NCBI Taxonomy" id="42192"/>
    <lineage>
        <taxon>Eukaryota</taxon>
        <taxon>Metazoa</taxon>
        <taxon>Spiralia</taxon>
        <taxon>Lophotrochozoa</taxon>
        <taxon>Mollusca</taxon>
        <taxon>Bivalvia</taxon>
        <taxon>Autobranchia</taxon>
        <taxon>Pteriomorphia</taxon>
        <taxon>Mytilida</taxon>
        <taxon>Mytiloidea</taxon>
        <taxon>Mytilidae</taxon>
        <taxon>Mytilinae</taxon>
        <taxon>Mytilus</taxon>
    </lineage>
</organism>
<dbReference type="OrthoDB" id="10257471at2759"/>
<protein>
    <submittedName>
        <fullName evidence="3">FBXO16</fullName>
    </submittedName>
</protein>
<feature type="region of interest" description="Disordered" evidence="1">
    <location>
        <begin position="202"/>
        <end position="226"/>
    </location>
</feature>
<dbReference type="Proteomes" id="UP000507470">
    <property type="component" value="Unassembled WGS sequence"/>
</dbReference>
<evidence type="ECO:0000313" key="3">
    <source>
        <dbReference type="EMBL" id="CAC5411538.1"/>
    </source>
</evidence>
<name>A0A6J8DSE1_MYTCO</name>
<dbReference type="PANTHER" id="PTHR46857:SF2">
    <property type="entry name" value="F-BOX ONLY PROTEIN 16"/>
    <property type="match status" value="1"/>
</dbReference>
<dbReference type="EMBL" id="CACVKT020007869">
    <property type="protein sequence ID" value="CAC5411538.1"/>
    <property type="molecule type" value="Genomic_DNA"/>
</dbReference>
<evidence type="ECO:0000259" key="2">
    <source>
        <dbReference type="PROSITE" id="PS50181"/>
    </source>
</evidence>
<evidence type="ECO:0000313" key="4">
    <source>
        <dbReference type="Proteomes" id="UP000507470"/>
    </source>
</evidence>
<dbReference type="Gene3D" id="1.20.1280.50">
    <property type="match status" value="1"/>
</dbReference>
<evidence type="ECO:0000256" key="1">
    <source>
        <dbReference type="SAM" id="MobiDB-lite"/>
    </source>
</evidence>
<dbReference type="SUPFAM" id="SSF81383">
    <property type="entry name" value="F-box domain"/>
    <property type="match status" value="1"/>
</dbReference>
<feature type="compositionally biased region" description="Polar residues" evidence="1">
    <location>
        <begin position="305"/>
        <end position="314"/>
    </location>
</feature>
<feature type="domain" description="F-box" evidence="2">
    <location>
        <begin position="77"/>
        <end position="123"/>
    </location>
</feature>
<dbReference type="CDD" id="cd22172">
    <property type="entry name" value="F-box_FBXO16"/>
    <property type="match status" value="1"/>
</dbReference>
<dbReference type="AlphaFoldDB" id="A0A6J8DSE1"/>
<reference evidence="3 4" key="1">
    <citation type="submission" date="2020-06" db="EMBL/GenBank/DDBJ databases">
        <authorList>
            <person name="Li R."/>
            <person name="Bekaert M."/>
        </authorList>
    </citation>
    <scope>NUCLEOTIDE SEQUENCE [LARGE SCALE GENOMIC DNA]</scope>
    <source>
        <strain evidence="4">wild</strain>
    </source>
</reference>
<dbReference type="InterPro" id="IPR001810">
    <property type="entry name" value="F-box_dom"/>
</dbReference>
<sequence length="365" mass="43095">MSQIAKNRIKSAWTPLSNGETNNKIFEERRGLLKKWYEKWTDEQRKRIIEDLVHVSKIKQLQHAQTLVNDKVPMKQEDFTRVLPKVLSVYLFSFLDPRSLCRASRVCWHWKFLTESDQLWMPKCLRLGWYLPFTPSPYETGVWKRNYIENIKSLQVLRPKNDVYEYKDLILSPFNRRKQRVQFSDQHDALLELERLKISQERALRSQKDKKKNPQPWRGSDPVPKDTWRYNVLENNDIVGDVNKMRKKKSYGPHSDYININARSKVKTGQNILNQARKSQSMSRLSYSMDAMNADRPQWARDDTSQNINVSFDKNVSKPRVKPGHLSPEQKMPKQPPSARSERDPPTARLFPETPWKVPDSTDSD</sequence>
<accession>A0A6J8DSE1</accession>
<dbReference type="PANTHER" id="PTHR46857">
    <property type="entry name" value="EPITHELIAL CELL-TRANSFORMING SEQUENCE 2 ONCOGENE-LIKE"/>
    <property type="match status" value="1"/>
</dbReference>
<feature type="region of interest" description="Disordered" evidence="1">
    <location>
        <begin position="298"/>
        <end position="365"/>
    </location>
</feature>
<dbReference type="PROSITE" id="PS50181">
    <property type="entry name" value="FBOX"/>
    <property type="match status" value="1"/>
</dbReference>
<proteinExistence type="predicted"/>
<gene>
    <name evidence="3" type="ORF">MCOR_44618</name>
</gene>